<dbReference type="GO" id="GO:0003677">
    <property type="term" value="F:DNA binding"/>
    <property type="evidence" value="ECO:0007669"/>
    <property type="project" value="UniProtKB-KW"/>
</dbReference>
<evidence type="ECO:0000256" key="1">
    <source>
        <dbReference type="ARBA" id="ARBA00023015"/>
    </source>
</evidence>
<proteinExistence type="predicted"/>
<reference evidence="5 7" key="1">
    <citation type="submission" date="2019-09" db="EMBL/GenBank/DDBJ databases">
        <title>Genome sequence of Clostridium sp. EA1.</title>
        <authorList>
            <person name="Poehlein A."/>
            <person name="Bengelsdorf F.R."/>
            <person name="Daniel R."/>
        </authorList>
    </citation>
    <scope>NUCLEOTIDE SEQUENCE [LARGE SCALE GENOMIC DNA]</scope>
    <source>
        <strain evidence="5 7">EA1</strain>
    </source>
</reference>
<evidence type="ECO:0000256" key="3">
    <source>
        <dbReference type="ARBA" id="ARBA00023163"/>
    </source>
</evidence>
<dbReference type="EMBL" id="CP060286">
    <property type="protein sequence ID" value="QNK40624.1"/>
    <property type="molecule type" value="Genomic_DNA"/>
</dbReference>
<keyword evidence="2" id="KW-0238">DNA-binding</keyword>
<dbReference type="EMBL" id="VWXL01000081">
    <property type="protein sequence ID" value="MVB12026.1"/>
    <property type="molecule type" value="Genomic_DNA"/>
</dbReference>
<dbReference type="InterPro" id="IPR032791">
    <property type="entry name" value="YhfZ_C"/>
</dbReference>
<name>A0A6N8I1P2_9FIRM</name>
<reference evidence="6 8" key="2">
    <citation type="submission" date="2020-08" db="EMBL/GenBank/DDBJ databases">
        <title>The isolate Caproiciproducens sp. 7D4C2 produces n-caproate at mildly acidic conditions from hexoses: genome and rBOX comparison with related strains and chain-elongating bacteria.</title>
        <authorList>
            <person name="Esquivel-Elizondo S."/>
            <person name="Bagci C."/>
            <person name="Temovska M."/>
            <person name="Jeon B.S."/>
            <person name="Bessarab I."/>
            <person name="Williams R.B.H."/>
            <person name="Huson D.H."/>
            <person name="Angenent L.T."/>
        </authorList>
    </citation>
    <scope>NUCLEOTIDE SEQUENCE [LARGE SCALE GENOMIC DNA]</scope>
    <source>
        <strain evidence="6 8">7D4C2</strain>
    </source>
</reference>
<dbReference type="GO" id="GO:0003700">
    <property type="term" value="F:DNA-binding transcription factor activity"/>
    <property type="evidence" value="ECO:0007669"/>
    <property type="project" value="InterPro"/>
</dbReference>
<keyword evidence="3" id="KW-0804">Transcription</keyword>
<keyword evidence="7" id="KW-1185">Reference proteome</keyword>
<dbReference type="Pfam" id="PF14502">
    <property type="entry name" value="HTH_41"/>
    <property type="match status" value="1"/>
</dbReference>
<dbReference type="InterPro" id="IPR041444">
    <property type="entry name" value="HTH_41"/>
</dbReference>
<evidence type="ECO:0000259" key="4">
    <source>
        <dbReference type="PROSITE" id="PS50949"/>
    </source>
</evidence>
<dbReference type="Proteomes" id="UP000469440">
    <property type="component" value="Unassembled WGS sequence"/>
</dbReference>
<dbReference type="InterPro" id="IPR000524">
    <property type="entry name" value="Tscrpt_reg_HTH_GntR"/>
</dbReference>
<keyword evidence="1" id="KW-0805">Transcription regulation</keyword>
<evidence type="ECO:0000313" key="8">
    <source>
        <dbReference type="Proteomes" id="UP000515909"/>
    </source>
</evidence>
<dbReference type="AlphaFoldDB" id="A0A6N8I1P2"/>
<accession>A0A7G8TAI3</accession>
<dbReference type="InterPro" id="IPR036388">
    <property type="entry name" value="WH-like_DNA-bd_sf"/>
</dbReference>
<sequence length="306" mass="34710">MLPGKLMQKVGIIVQILAGRFISVQIGERIPTVEEFTREYEVSRGTIQTALTLLQEDRAISFQPRGHMGTFVKAINRPKLLELSGIKTVVGVMPLPYSKKYEGLATGLYTALQEKGLSAALAFMHGSNYRLNGLLEDRYDFAVMSFLTAKYYIDRGEPIEILENFGRYTYVGKHVLLLRDDFQGDYENCRVGIDHSSVDQKTLTQQFFAEKNVEYVPLIYSQIVPFLSIGKIDAAVWNLDDIDLAGNHLRYEPLDEKGINIVDTEAVLVCKKDNLRISQIIQELLEKDRVLEIQKDVIDGKVLPKY</sequence>
<feature type="domain" description="HTH gntR-type" evidence="4">
    <location>
        <begin position="2"/>
        <end position="75"/>
    </location>
</feature>
<gene>
    <name evidence="5" type="ORF">CAFE_27550</name>
    <name evidence="6" type="ORF">HCR03_18720</name>
</gene>
<dbReference type="KEGG" id="cfem:HCR03_18720"/>
<dbReference type="SUPFAM" id="SSF46785">
    <property type="entry name" value="Winged helix' DNA-binding domain"/>
    <property type="match status" value="1"/>
</dbReference>
<dbReference type="RefSeq" id="WP_083209928.1">
    <property type="nucleotide sequence ID" value="NZ_CP060286.1"/>
</dbReference>
<dbReference type="NCBIfam" id="NF041241">
    <property type="entry name" value="YhfZ_full"/>
    <property type="match status" value="1"/>
</dbReference>
<dbReference type="Proteomes" id="UP000515909">
    <property type="component" value="Chromosome"/>
</dbReference>
<evidence type="ECO:0000256" key="2">
    <source>
        <dbReference type="ARBA" id="ARBA00023125"/>
    </source>
</evidence>
<dbReference type="SMART" id="SM00345">
    <property type="entry name" value="HTH_GNTR"/>
    <property type="match status" value="1"/>
</dbReference>
<dbReference type="SUPFAM" id="SSF53850">
    <property type="entry name" value="Periplasmic binding protein-like II"/>
    <property type="match status" value="1"/>
</dbReference>
<dbReference type="Gene3D" id="3.40.190.10">
    <property type="entry name" value="Periplasmic binding protein-like II"/>
    <property type="match status" value="2"/>
</dbReference>
<dbReference type="OrthoDB" id="147067at2"/>
<dbReference type="Gene3D" id="1.10.10.10">
    <property type="entry name" value="Winged helix-like DNA-binding domain superfamily/Winged helix DNA-binding domain"/>
    <property type="match status" value="1"/>
</dbReference>
<organism evidence="5 7">
    <name type="scientific">Caproicibacter fermentans</name>
    <dbReference type="NCBI Taxonomy" id="2576756"/>
    <lineage>
        <taxon>Bacteria</taxon>
        <taxon>Bacillati</taxon>
        <taxon>Bacillota</taxon>
        <taxon>Clostridia</taxon>
        <taxon>Eubacteriales</taxon>
        <taxon>Acutalibacteraceae</taxon>
        <taxon>Caproicibacter</taxon>
    </lineage>
</organism>
<accession>A0A6N8I1P2</accession>
<dbReference type="InterPro" id="IPR036390">
    <property type="entry name" value="WH_DNA-bd_sf"/>
</dbReference>
<dbReference type="PROSITE" id="PS50949">
    <property type="entry name" value="HTH_GNTR"/>
    <property type="match status" value="1"/>
</dbReference>
<protein>
    <submittedName>
        <fullName evidence="6">GntR family transcriptional regulator</fullName>
    </submittedName>
</protein>
<evidence type="ECO:0000313" key="6">
    <source>
        <dbReference type="EMBL" id="QNK40624.1"/>
    </source>
</evidence>
<dbReference type="Pfam" id="PF14503">
    <property type="entry name" value="YhfZ_C"/>
    <property type="match status" value="1"/>
</dbReference>
<evidence type="ECO:0000313" key="5">
    <source>
        <dbReference type="EMBL" id="MVB12026.1"/>
    </source>
</evidence>
<evidence type="ECO:0000313" key="7">
    <source>
        <dbReference type="Proteomes" id="UP000469440"/>
    </source>
</evidence>